<evidence type="ECO:0000313" key="3">
    <source>
        <dbReference type="Proteomes" id="UP001446871"/>
    </source>
</evidence>
<keyword evidence="3" id="KW-1185">Reference proteome</keyword>
<sequence length="185" mass="21544">MSIYSDSKGLYYSPTKYVELLCPKKEIGERTELISILRSARFTSRYYCESGDQPFGYCGLPPHIYERVKVEKMARLKHESELARQAQSAAQQAKATDEQHRKALEHQRELNHMTLAHQRKTDRMLQEAQDKSREAQLKAKEWDLKMTLSHEKAIAEHQITASRRLNEQTDQARTPVKRKETCKPA</sequence>
<protein>
    <submittedName>
        <fullName evidence="2">Uncharacterized protein</fullName>
    </submittedName>
</protein>
<feature type="region of interest" description="Disordered" evidence="1">
    <location>
        <begin position="155"/>
        <end position="185"/>
    </location>
</feature>
<evidence type="ECO:0000313" key="2">
    <source>
        <dbReference type="EMBL" id="KAK8063724.1"/>
    </source>
</evidence>
<dbReference type="Proteomes" id="UP001446871">
    <property type="component" value="Unassembled WGS sequence"/>
</dbReference>
<accession>A0ABR1V0X1</accession>
<reference evidence="2 3" key="1">
    <citation type="submission" date="2023-01" db="EMBL/GenBank/DDBJ databases">
        <title>Analysis of 21 Apiospora genomes using comparative genomics revels a genus with tremendous synthesis potential of carbohydrate active enzymes and secondary metabolites.</title>
        <authorList>
            <person name="Sorensen T."/>
        </authorList>
    </citation>
    <scope>NUCLEOTIDE SEQUENCE [LARGE SCALE GENOMIC DNA]</scope>
    <source>
        <strain evidence="2 3">CBS 83171</strain>
    </source>
</reference>
<dbReference type="EMBL" id="JAQQWM010000005">
    <property type="protein sequence ID" value="KAK8063724.1"/>
    <property type="molecule type" value="Genomic_DNA"/>
</dbReference>
<gene>
    <name evidence="2" type="ORF">PG996_008376</name>
</gene>
<organism evidence="2 3">
    <name type="scientific">Apiospora saccharicola</name>
    <dbReference type="NCBI Taxonomy" id="335842"/>
    <lineage>
        <taxon>Eukaryota</taxon>
        <taxon>Fungi</taxon>
        <taxon>Dikarya</taxon>
        <taxon>Ascomycota</taxon>
        <taxon>Pezizomycotina</taxon>
        <taxon>Sordariomycetes</taxon>
        <taxon>Xylariomycetidae</taxon>
        <taxon>Amphisphaeriales</taxon>
        <taxon>Apiosporaceae</taxon>
        <taxon>Apiospora</taxon>
    </lineage>
</organism>
<comment type="caution">
    <text evidence="2">The sequence shown here is derived from an EMBL/GenBank/DDBJ whole genome shotgun (WGS) entry which is preliminary data.</text>
</comment>
<evidence type="ECO:0000256" key="1">
    <source>
        <dbReference type="SAM" id="MobiDB-lite"/>
    </source>
</evidence>
<name>A0ABR1V0X1_9PEZI</name>
<proteinExistence type="predicted"/>
<feature type="compositionally biased region" description="Polar residues" evidence="1">
    <location>
        <begin position="159"/>
        <end position="172"/>
    </location>
</feature>